<accession>A0A0J1CTU4</accession>
<proteinExistence type="predicted"/>
<organism evidence="1 2">
    <name type="scientific">Caballeronia mineralivorans PML1(12)</name>
    <dbReference type="NCBI Taxonomy" id="908627"/>
    <lineage>
        <taxon>Bacteria</taxon>
        <taxon>Pseudomonadati</taxon>
        <taxon>Pseudomonadota</taxon>
        <taxon>Betaproteobacteria</taxon>
        <taxon>Burkholderiales</taxon>
        <taxon>Burkholderiaceae</taxon>
        <taxon>Caballeronia</taxon>
    </lineage>
</organism>
<sequence>MIEHETLTLVKLGWPKLGALNRECISSRGRQQNAALVEQVSAASRALAEQAKAFRKTVAVLRLHDDYTVTVSGSTV</sequence>
<dbReference type="Proteomes" id="UP000035963">
    <property type="component" value="Unassembled WGS sequence"/>
</dbReference>
<dbReference type="EMBL" id="AEJF01000136">
    <property type="protein sequence ID" value="KLU24024.1"/>
    <property type="molecule type" value="Genomic_DNA"/>
</dbReference>
<gene>
    <name evidence="1" type="ORF">EOS_22335</name>
</gene>
<dbReference type="AlphaFoldDB" id="A0A0J1CTU4"/>
<name>A0A0J1CTU4_9BURK</name>
<keyword evidence="2" id="KW-1185">Reference proteome</keyword>
<protein>
    <submittedName>
        <fullName evidence="1">Uncharacterized protein</fullName>
    </submittedName>
</protein>
<evidence type="ECO:0000313" key="1">
    <source>
        <dbReference type="EMBL" id="KLU24024.1"/>
    </source>
</evidence>
<evidence type="ECO:0000313" key="2">
    <source>
        <dbReference type="Proteomes" id="UP000035963"/>
    </source>
</evidence>
<comment type="caution">
    <text evidence="1">The sequence shown here is derived from an EMBL/GenBank/DDBJ whole genome shotgun (WGS) entry which is preliminary data.</text>
</comment>
<reference evidence="1 2" key="1">
    <citation type="journal article" date="2015" name="Genome Announc.">
        <title>Draft Genome Sequence of Burkholderia sp. Strain PML1(12), an Ectomycorrhizosphere-Inhabiting Bacterium with Effective Mineral-Weathering Ability.</title>
        <authorList>
            <person name="Uroz S."/>
            <person name="Oger P."/>
        </authorList>
    </citation>
    <scope>NUCLEOTIDE SEQUENCE [LARGE SCALE GENOMIC DNA]</scope>
    <source>
        <strain evidence="2">PML1(12)</strain>
    </source>
</reference>
<dbReference type="PATRIC" id="fig|908627.4.peg.4991"/>